<dbReference type="RefSeq" id="WP_243362942.1">
    <property type="nucleotide sequence ID" value="NZ_JALGBH010000002.1"/>
</dbReference>
<comment type="caution">
    <text evidence="2">The sequence shown here is derived from an EMBL/GenBank/DDBJ whole genome shotgun (WGS) entry which is preliminary data.</text>
</comment>
<keyword evidence="3" id="KW-1185">Reference proteome</keyword>
<dbReference type="InterPro" id="IPR007813">
    <property type="entry name" value="PilN"/>
</dbReference>
<protein>
    <submittedName>
        <fullName evidence="2">PilN domain-containing protein</fullName>
    </submittedName>
</protein>
<feature type="transmembrane region" description="Helical" evidence="1">
    <location>
        <begin position="241"/>
        <end position="262"/>
    </location>
</feature>
<name>A0ABS9ZZG4_9SPHI</name>
<gene>
    <name evidence="2" type="ORF">MMF97_13225</name>
</gene>
<evidence type="ECO:0000313" key="3">
    <source>
        <dbReference type="Proteomes" id="UP001165460"/>
    </source>
</evidence>
<dbReference type="EMBL" id="JALGBH010000002">
    <property type="protein sequence ID" value="MCJ0743677.1"/>
    <property type="molecule type" value="Genomic_DNA"/>
</dbReference>
<sequence>MVEGLQTVLGVELYIQSDHTYSCRYCLLNRKGNEIHIQACKTLEGSLVNVIAALPKAYPIALVLTGKGLLHKNMQLTDDAPLVQLFQQAFPAIAPQQFYIQFFKQEAFGLLSIIRKEGVDELLDKLKLAGLKIYTVSLGAIHSVHIWPQLNLYGNSLHYDGHAFELDEKRNFIGYKIDQEARNSFPLKLGQEPITEKSVVAYAAAFQLLLHQKLQMVIADVASVNTAFIKEQFNTKLKQRALWFLMALFGLLLISFASLTHFNQQNEKLLQQVGAQTASADQLVLLKNNVGKNEQLLKELNWNGGYNYGWLLNEIGQSKPRQLTLNEIRINDFKTETEKQDKTPQIKITGVTNNLTAVNNWIFLLKEKKWVKTARLTSYQEDPEKEQYQFNFLITY</sequence>
<dbReference type="Pfam" id="PF05137">
    <property type="entry name" value="PilN"/>
    <property type="match status" value="1"/>
</dbReference>
<dbReference type="Proteomes" id="UP001165460">
    <property type="component" value="Unassembled WGS sequence"/>
</dbReference>
<organism evidence="2 3">
    <name type="scientific">Pedobacter montanisoli</name>
    <dbReference type="NCBI Taxonomy" id="2923277"/>
    <lineage>
        <taxon>Bacteria</taxon>
        <taxon>Pseudomonadati</taxon>
        <taxon>Bacteroidota</taxon>
        <taxon>Sphingobacteriia</taxon>
        <taxon>Sphingobacteriales</taxon>
        <taxon>Sphingobacteriaceae</taxon>
        <taxon>Pedobacter</taxon>
    </lineage>
</organism>
<proteinExistence type="predicted"/>
<keyword evidence="1" id="KW-1133">Transmembrane helix</keyword>
<keyword evidence="1" id="KW-0812">Transmembrane</keyword>
<reference evidence="2" key="1">
    <citation type="submission" date="2022-03" db="EMBL/GenBank/DDBJ databases">
        <authorList>
            <person name="Woo C.Y."/>
        </authorList>
    </citation>
    <scope>NUCLEOTIDE SEQUENCE</scope>
    <source>
        <strain evidence="2">CYS-01</strain>
    </source>
</reference>
<accession>A0ABS9ZZG4</accession>
<evidence type="ECO:0000256" key="1">
    <source>
        <dbReference type="SAM" id="Phobius"/>
    </source>
</evidence>
<evidence type="ECO:0000313" key="2">
    <source>
        <dbReference type="EMBL" id="MCJ0743677.1"/>
    </source>
</evidence>
<keyword evidence="1" id="KW-0472">Membrane</keyword>